<keyword evidence="10" id="KW-0970">Cilium biogenesis/degradation</keyword>
<gene>
    <name evidence="24" type="primary">EHD1</name>
</gene>
<dbReference type="GO" id="GO:0048471">
    <property type="term" value="C:perinuclear region of cytoplasm"/>
    <property type="evidence" value="ECO:0007669"/>
    <property type="project" value="Ensembl"/>
</dbReference>
<evidence type="ECO:0000256" key="12">
    <source>
        <dbReference type="ARBA" id="ARBA00022840"/>
    </source>
</evidence>
<evidence type="ECO:0000256" key="7">
    <source>
        <dbReference type="ARBA" id="ARBA00022723"/>
    </source>
</evidence>
<dbReference type="Gene3D" id="1.10.238.10">
    <property type="entry name" value="EF-hand"/>
    <property type="match status" value="1"/>
</dbReference>
<keyword evidence="7" id="KW-0479">Metal-binding</keyword>
<dbReference type="Pfam" id="PF12763">
    <property type="entry name" value="EH"/>
    <property type="match status" value="1"/>
</dbReference>
<evidence type="ECO:0000256" key="1">
    <source>
        <dbReference type="ARBA" id="ARBA00004159"/>
    </source>
</evidence>
<evidence type="ECO:0000256" key="15">
    <source>
        <dbReference type="ARBA" id="ARBA00023054"/>
    </source>
</evidence>
<keyword evidence="8" id="KW-0547">Nucleotide-binding</keyword>
<feature type="domain" description="EF-hand" evidence="22">
    <location>
        <begin position="545"/>
        <end position="580"/>
    </location>
</feature>
<dbReference type="SUPFAM" id="SSF47473">
    <property type="entry name" value="EF-hand"/>
    <property type="match status" value="1"/>
</dbReference>
<keyword evidence="16" id="KW-0969">Cilium</keyword>
<keyword evidence="12" id="KW-0067">ATP-binding</keyword>
<dbReference type="InterPro" id="IPR000261">
    <property type="entry name" value="EH_dom"/>
</dbReference>
<dbReference type="GO" id="GO:2001137">
    <property type="term" value="P:positive regulation of endocytic recycling"/>
    <property type="evidence" value="ECO:0007669"/>
    <property type="project" value="Ensembl"/>
</dbReference>
<reference evidence="24" key="2">
    <citation type="submission" date="2025-09" db="UniProtKB">
        <authorList>
            <consortium name="Ensembl"/>
        </authorList>
    </citation>
    <scope>IDENTIFICATION</scope>
</reference>
<keyword evidence="6" id="KW-0597">Phosphoprotein</keyword>
<evidence type="ECO:0000256" key="16">
    <source>
        <dbReference type="ARBA" id="ARBA00023069"/>
    </source>
</evidence>
<organism evidence="24 25">
    <name type="scientific">Cebus imitator</name>
    <name type="common">Panamanian white-faced capuchin</name>
    <name type="synonym">Cebus capucinus imitator</name>
    <dbReference type="NCBI Taxonomy" id="2715852"/>
    <lineage>
        <taxon>Eukaryota</taxon>
        <taxon>Metazoa</taxon>
        <taxon>Chordata</taxon>
        <taxon>Craniata</taxon>
        <taxon>Vertebrata</taxon>
        <taxon>Euteleostomi</taxon>
        <taxon>Mammalia</taxon>
        <taxon>Eutheria</taxon>
        <taxon>Euarchontoglires</taxon>
        <taxon>Primates</taxon>
        <taxon>Haplorrhini</taxon>
        <taxon>Platyrrhini</taxon>
        <taxon>Cebidae</taxon>
        <taxon>Cebinae</taxon>
        <taxon>Cebus</taxon>
    </lineage>
</organism>
<keyword evidence="11" id="KW-0106">Calcium</keyword>
<dbReference type="SMART" id="SM00027">
    <property type="entry name" value="EH"/>
    <property type="match status" value="1"/>
</dbReference>
<dbReference type="PANTHER" id="PTHR11216:SF127">
    <property type="entry name" value="EH DOMAIN-CONTAINING PROTEIN 1"/>
    <property type="match status" value="1"/>
</dbReference>
<dbReference type="GO" id="GO:0042632">
    <property type="term" value="P:cholesterol homeostasis"/>
    <property type="evidence" value="ECO:0007669"/>
    <property type="project" value="Ensembl"/>
</dbReference>
<keyword evidence="17" id="KW-0472">Membrane</keyword>
<keyword evidence="15" id="KW-0175">Coiled coil</keyword>
<keyword evidence="4" id="KW-0813">Transport</keyword>
<dbReference type="Proteomes" id="UP000233040">
    <property type="component" value="Unassembled WGS sequence"/>
</dbReference>
<dbReference type="GO" id="GO:0031095">
    <property type="term" value="C:platelet dense tubular network membrane"/>
    <property type="evidence" value="ECO:0007669"/>
    <property type="project" value="Ensembl"/>
</dbReference>
<evidence type="ECO:0000256" key="2">
    <source>
        <dbReference type="ARBA" id="ARBA00004469"/>
    </source>
</evidence>
<dbReference type="CDD" id="cd00052">
    <property type="entry name" value="EH"/>
    <property type="match status" value="1"/>
</dbReference>
<dbReference type="GO" id="GO:0034383">
    <property type="term" value="P:low-density lipoprotein particle clearance"/>
    <property type="evidence" value="ECO:0007669"/>
    <property type="project" value="Ensembl"/>
</dbReference>
<dbReference type="Pfam" id="PF00350">
    <property type="entry name" value="Dynamin_N"/>
    <property type="match status" value="1"/>
</dbReference>
<evidence type="ECO:0000259" key="22">
    <source>
        <dbReference type="PROSITE" id="PS50222"/>
    </source>
</evidence>
<reference evidence="24" key="1">
    <citation type="submission" date="2025-08" db="UniProtKB">
        <authorList>
            <consortium name="Ensembl"/>
        </authorList>
    </citation>
    <scope>IDENTIFICATION</scope>
</reference>
<keyword evidence="18" id="KW-0966">Cell projection</keyword>
<dbReference type="Pfam" id="PF16880">
    <property type="entry name" value="EHD_N"/>
    <property type="match status" value="1"/>
</dbReference>
<dbReference type="GO" id="GO:1901741">
    <property type="term" value="P:positive regulation of myoblast fusion"/>
    <property type="evidence" value="ECO:0007669"/>
    <property type="project" value="Ensembl"/>
</dbReference>
<dbReference type="PROSITE" id="PS51718">
    <property type="entry name" value="G_DYNAMIN_2"/>
    <property type="match status" value="1"/>
</dbReference>
<evidence type="ECO:0000256" key="10">
    <source>
        <dbReference type="ARBA" id="ARBA00022794"/>
    </source>
</evidence>
<evidence type="ECO:0000256" key="4">
    <source>
        <dbReference type="ARBA" id="ARBA00022448"/>
    </source>
</evidence>
<dbReference type="GeneTree" id="ENSGT00940000158249"/>
<dbReference type="PROSITE" id="PS50031">
    <property type="entry name" value="EH"/>
    <property type="match status" value="1"/>
</dbReference>
<dbReference type="CDD" id="cd09913">
    <property type="entry name" value="EHD"/>
    <property type="match status" value="1"/>
</dbReference>
<keyword evidence="9" id="KW-0967">Endosome</keyword>
<dbReference type="InterPro" id="IPR018247">
    <property type="entry name" value="EF_Hand_1_Ca_BS"/>
</dbReference>
<dbReference type="GO" id="GO:0006886">
    <property type="term" value="P:intracellular protein transport"/>
    <property type="evidence" value="ECO:0007669"/>
    <property type="project" value="Ensembl"/>
</dbReference>
<dbReference type="GO" id="GO:0031267">
    <property type="term" value="F:small GTPase binding"/>
    <property type="evidence" value="ECO:0007669"/>
    <property type="project" value="Ensembl"/>
</dbReference>
<dbReference type="GO" id="GO:0005524">
    <property type="term" value="F:ATP binding"/>
    <property type="evidence" value="ECO:0007669"/>
    <property type="project" value="UniProtKB-KW"/>
</dbReference>
<dbReference type="GO" id="GO:0032456">
    <property type="term" value="P:endocytic recycling"/>
    <property type="evidence" value="ECO:0007669"/>
    <property type="project" value="Ensembl"/>
</dbReference>
<dbReference type="InterPro" id="IPR045063">
    <property type="entry name" value="Dynamin_N"/>
</dbReference>
<keyword evidence="5" id="KW-1003">Cell membrane</keyword>
<dbReference type="GO" id="GO:0060271">
    <property type="term" value="P:cilium assembly"/>
    <property type="evidence" value="ECO:0007669"/>
    <property type="project" value="Ensembl"/>
</dbReference>
<dbReference type="GO" id="GO:0005811">
    <property type="term" value="C:lipid droplet"/>
    <property type="evidence" value="ECO:0007669"/>
    <property type="project" value="Ensembl"/>
</dbReference>
<comment type="subcellular location">
    <subcellularLocation>
        <location evidence="3">Cell projection</location>
        <location evidence="3">Cilium membrane</location>
        <topology evidence="3">Peripheral membrane protein</topology>
        <orientation evidence="3">Cytoplasmic side</orientation>
    </subcellularLocation>
    <subcellularLocation>
        <location evidence="2">Early endosome membrane</location>
        <topology evidence="2">Peripheral membrane protein</topology>
        <orientation evidence="2">Cytoplasmic side</orientation>
    </subcellularLocation>
    <subcellularLocation>
        <location evidence="1">Recycling endosome membrane</location>
        <topology evidence="1">Peripheral membrane protein</topology>
        <orientation evidence="1">Cytoplasmic side</orientation>
    </subcellularLocation>
</comment>
<evidence type="ECO:0000256" key="3">
    <source>
        <dbReference type="ARBA" id="ARBA00004522"/>
    </source>
</evidence>
<dbReference type="Pfam" id="PF18150">
    <property type="entry name" value="DUF5600"/>
    <property type="match status" value="1"/>
</dbReference>
<dbReference type="SUPFAM" id="SSF52540">
    <property type="entry name" value="P-loop containing nucleoside triphosphate hydrolases"/>
    <property type="match status" value="1"/>
</dbReference>
<evidence type="ECO:0000259" key="21">
    <source>
        <dbReference type="PROSITE" id="PS50031"/>
    </source>
</evidence>
<evidence type="ECO:0000256" key="11">
    <source>
        <dbReference type="ARBA" id="ARBA00022837"/>
    </source>
</evidence>
<dbReference type="GO" id="GO:0030139">
    <property type="term" value="C:endocytic vesicle"/>
    <property type="evidence" value="ECO:0007669"/>
    <property type="project" value="Ensembl"/>
</dbReference>
<dbReference type="InterPro" id="IPR002048">
    <property type="entry name" value="EF_hand_dom"/>
</dbReference>
<dbReference type="Gene3D" id="3.40.50.300">
    <property type="entry name" value="P-loop containing nucleotide triphosphate hydrolases"/>
    <property type="match status" value="1"/>
</dbReference>
<evidence type="ECO:0000256" key="17">
    <source>
        <dbReference type="ARBA" id="ARBA00023136"/>
    </source>
</evidence>
<dbReference type="GO" id="GO:0042802">
    <property type="term" value="F:identical protein binding"/>
    <property type="evidence" value="ECO:0007669"/>
    <property type="project" value="Ensembl"/>
</dbReference>
<keyword evidence="13" id="KW-0653">Protein transport</keyword>
<dbReference type="GO" id="GO:0055038">
    <property type="term" value="C:recycling endosome membrane"/>
    <property type="evidence" value="ECO:0007669"/>
    <property type="project" value="UniProtKB-SubCell"/>
</dbReference>
<evidence type="ECO:0000256" key="18">
    <source>
        <dbReference type="ARBA" id="ARBA00023273"/>
    </source>
</evidence>
<name>A0A2K5PB01_CEBIM</name>
<keyword evidence="25" id="KW-1185">Reference proteome</keyword>
<evidence type="ECO:0000256" key="9">
    <source>
        <dbReference type="ARBA" id="ARBA00022753"/>
    </source>
</evidence>
<evidence type="ECO:0000256" key="6">
    <source>
        <dbReference type="ARBA" id="ARBA00022553"/>
    </source>
</evidence>
<evidence type="ECO:0000256" key="14">
    <source>
        <dbReference type="ARBA" id="ARBA00022990"/>
    </source>
</evidence>
<evidence type="ECO:0000256" key="5">
    <source>
        <dbReference type="ARBA" id="ARBA00022475"/>
    </source>
</evidence>
<proteinExistence type="predicted"/>
<dbReference type="GO" id="GO:0006897">
    <property type="term" value="P:endocytosis"/>
    <property type="evidence" value="ECO:0007669"/>
    <property type="project" value="Ensembl"/>
</dbReference>
<dbReference type="GO" id="GO:0010886">
    <property type="term" value="P:positive regulation of cholesterol storage"/>
    <property type="evidence" value="ECO:0007669"/>
    <property type="project" value="Ensembl"/>
</dbReference>
<dbReference type="InterPro" id="IPR011992">
    <property type="entry name" value="EF-hand-dom_pair"/>
</dbReference>
<accession>A0A2K5PB01</accession>
<dbReference type="GO" id="GO:0031901">
    <property type="term" value="C:early endosome membrane"/>
    <property type="evidence" value="ECO:0007669"/>
    <property type="project" value="Ensembl"/>
</dbReference>
<dbReference type="GO" id="GO:0020018">
    <property type="term" value="C:ciliary pocket membrane"/>
    <property type="evidence" value="ECO:0007669"/>
    <property type="project" value="Ensembl"/>
</dbReference>
<dbReference type="STRING" id="9516.ENSCCAP00000000813"/>
<dbReference type="AlphaFoldDB" id="A0A2K5PB01"/>
<dbReference type="InterPro" id="IPR040990">
    <property type="entry name" value="DUF5600"/>
</dbReference>
<dbReference type="Ensembl" id="ENSCCAT00000005540.1">
    <property type="protein sequence ID" value="ENSCCAP00000000813.1"/>
    <property type="gene ID" value="ENSCCAG00000004590.1"/>
</dbReference>
<dbReference type="GO" id="GO:0051260">
    <property type="term" value="P:protein homooligomerization"/>
    <property type="evidence" value="ECO:0007669"/>
    <property type="project" value="Ensembl"/>
</dbReference>
<dbReference type="PROSITE" id="PS00018">
    <property type="entry name" value="EF_HAND_1"/>
    <property type="match status" value="1"/>
</dbReference>
<protein>
    <recommendedName>
        <fullName evidence="20">EH domain-containing protein 1</fullName>
    </recommendedName>
</protein>
<evidence type="ECO:0000256" key="13">
    <source>
        <dbReference type="ARBA" id="ARBA00022927"/>
    </source>
</evidence>
<evidence type="ECO:0000256" key="20">
    <source>
        <dbReference type="ARBA" id="ARBA00093794"/>
    </source>
</evidence>
<dbReference type="PANTHER" id="PTHR11216">
    <property type="entry name" value="EH DOMAIN"/>
    <property type="match status" value="1"/>
</dbReference>
<evidence type="ECO:0000259" key="23">
    <source>
        <dbReference type="PROSITE" id="PS51718"/>
    </source>
</evidence>
<feature type="domain" description="Dynamin-type G" evidence="23">
    <location>
        <begin position="124"/>
        <end position="355"/>
    </location>
</feature>
<dbReference type="InterPro" id="IPR027417">
    <property type="entry name" value="P-loop_NTPase"/>
</dbReference>
<dbReference type="InterPro" id="IPR031692">
    <property type="entry name" value="EHD_N"/>
</dbReference>
<keyword evidence="14" id="KW-0007">Acetylation</keyword>
<sequence length="603" mass="67828">MQVVRGPQLPPYVLLLCPSCHLCSEAFSSPARVRSHACPPQLVSLSHSTPSARGEVRTHAAAASPVSGSMFSWVSKDARRKKEPELFQTVAEGLRQLYAQKLLPLEEHYRFHEFHSPALEDADFDNKPMVLLVGQYSTGKTTFIRHLIEQDFPGMRIGPEPTTDSFIAVMHGPTEGVVPGNALVVDPRRPFRKLNAFGNAFLNRFMCAQLPNPVLDSISIIDTPGILSGEKQRISRGYDFAAVLEWFAERVDRIILLFDAHKLDISDEFSEVIKALKNHEDKIRVVLNKADQIETQQLMRVYGALMWSLGKIINTPEVVRVYIGSFWSHPLLIPDNRKLFEAEEQDLFKDIQSLPRNAALRKLNDLIKRARLAKVHAYIISSLKKEMPNVFGKESKKKELVNNLGEIYQKIEREHQISPGDFPSLRKMQELLQTQDFSKFQALKPKLLDTVDDMLANDIARLMVMVRQEESLMPSQVVKGGAFDGTMNGPFGHGYGEGAGEGIDDVEWVVGKDKPTYDEIFYTLSPVNGKITGANAKKEMVKSKLPNTVLGKIWKLADVDRDGLLDDEEFALANHLIKVKLEGHELPADLPPHLVPPSKRRHE</sequence>
<feature type="domain" description="EH" evidence="21">
    <location>
        <begin position="513"/>
        <end position="601"/>
    </location>
</feature>
<dbReference type="FunFam" id="1.10.238.10:FF:000038">
    <property type="entry name" value="EH domain-containing protein 3"/>
    <property type="match status" value="1"/>
</dbReference>
<comment type="subunit">
    <text evidence="19">Homooligomer, and heterooligomer with EHD2, EHD3 and EHD4, ATP-binding is required for heterooligomerization. Interacts (via EH domain) with MICALL1 (via NPF1 motif); the interaction is direct and recruits EHD1 to membranes. Interacts with RAB35; the interaction is indirect through MICALL1 and recruits EHD1 to membranes. Interacts (via EH domain) with PACSIN2 (via NPF motifs); regulates localization to tubular recycling endosome membranes. Interacts with PACSIN1. Interacts with RAB8A. Interacts with FER1L5 (via second C2 domain). Interacts with MYOF. Interacts with ZFYVE20. Interacts (via EH domain) with RAB11FIP2.</text>
</comment>
<evidence type="ECO:0000256" key="8">
    <source>
        <dbReference type="ARBA" id="ARBA00022741"/>
    </source>
</evidence>
<evidence type="ECO:0000313" key="24">
    <source>
        <dbReference type="Ensembl" id="ENSCCAP00000000813.1"/>
    </source>
</evidence>
<dbReference type="PROSITE" id="PS50222">
    <property type="entry name" value="EF_HAND_2"/>
    <property type="match status" value="1"/>
</dbReference>
<dbReference type="GO" id="GO:0061512">
    <property type="term" value="P:protein localization to cilium"/>
    <property type="evidence" value="ECO:0007669"/>
    <property type="project" value="Ensembl"/>
</dbReference>
<evidence type="ECO:0000313" key="25">
    <source>
        <dbReference type="Proteomes" id="UP000233040"/>
    </source>
</evidence>
<dbReference type="GO" id="GO:0005509">
    <property type="term" value="F:calcium ion binding"/>
    <property type="evidence" value="ECO:0007669"/>
    <property type="project" value="InterPro"/>
</dbReference>
<dbReference type="InterPro" id="IPR030381">
    <property type="entry name" value="G_DYNAMIN_dom"/>
</dbReference>
<dbReference type="GO" id="GO:0005525">
    <property type="term" value="F:GTP binding"/>
    <property type="evidence" value="ECO:0007669"/>
    <property type="project" value="InterPro"/>
</dbReference>
<evidence type="ECO:0000256" key="19">
    <source>
        <dbReference type="ARBA" id="ARBA00093788"/>
    </source>
</evidence>
<dbReference type="Gene3D" id="1.10.268.20">
    <property type="match status" value="1"/>
</dbReference>
<dbReference type="FunFam" id="3.40.50.300:FF:000147">
    <property type="entry name" value="EH domain-containing protein 1"/>
    <property type="match status" value="1"/>
</dbReference>